<reference evidence="3 4" key="1">
    <citation type="journal article" date="2018" name="G3 (Bethesda)">
        <title>Phylogenetic and Phylogenomic Definition of Rhizopus Species.</title>
        <authorList>
            <person name="Gryganskyi A.P."/>
            <person name="Golan J."/>
            <person name="Dolatabadi S."/>
            <person name="Mondo S."/>
            <person name="Robb S."/>
            <person name="Idnurm A."/>
            <person name="Muszewska A."/>
            <person name="Steczkiewicz K."/>
            <person name="Masonjones S."/>
            <person name="Liao H.L."/>
            <person name="Gajdeczka M.T."/>
            <person name="Anike F."/>
            <person name="Vuek A."/>
            <person name="Anishchenko I.M."/>
            <person name="Voigt K."/>
            <person name="de Hoog G.S."/>
            <person name="Smith M.E."/>
            <person name="Heitman J."/>
            <person name="Vilgalys R."/>
            <person name="Stajich J.E."/>
        </authorList>
    </citation>
    <scope>NUCLEOTIDE SEQUENCE [LARGE SCALE GENOMIC DNA]</scope>
    <source>
        <strain evidence="3 4">LSU 92-RS-03</strain>
    </source>
</reference>
<accession>A0A367K6E3</accession>
<feature type="compositionally biased region" description="Basic residues" evidence="2">
    <location>
        <begin position="481"/>
        <end position="494"/>
    </location>
</feature>
<evidence type="ECO:0000256" key="1">
    <source>
        <dbReference type="SAM" id="Coils"/>
    </source>
</evidence>
<proteinExistence type="predicted"/>
<dbReference type="OrthoDB" id="2244892at2759"/>
<feature type="region of interest" description="Disordered" evidence="2">
    <location>
        <begin position="475"/>
        <end position="494"/>
    </location>
</feature>
<evidence type="ECO:0000313" key="4">
    <source>
        <dbReference type="Proteomes" id="UP000253551"/>
    </source>
</evidence>
<name>A0A367K6E3_RHIST</name>
<dbReference type="EMBL" id="PJQM01002148">
    <property type="protein sequence ID" value="RCH97740.1"/>
    <property type="molecule type" value="Genomic_DNA"/>
</dbReference>
<dbReference type="Proteomes" id="UP000253551">
    <property type="component" value="Unassembled WGS sequence"/>
</dbReference>
<keyword evidence="4" id="KW-1185">Reference proteome</keyword>
<protein>
    <submittedName>
        <fullName evidence="3">Uncharacterized protein</fullName>
    </submittedName>
</protein>
<gene>
    <name evidence="3" type="ORF">CU098_004630</name>
</gene>
<dbReference type="AlphaFoldDB" id="A0A367K6E3"/>
<comment type="caution">
    <text evidence="3">The sequence shown here is derived from an EMBL/GenBank/DDBJ whole genome shotgun (WGS) entry which is preliminary data.</text>
</comment>
<evidence type="ECO:0000313" key="3">
    <source>
        <dbReference type="EMBL" id="RCH97740.1"/>
    </source>
</evidence>
<feature type="coiled-coil region" evidence="1">
    <location>
        <begin position="497"/>
        <end position="524"/>
    </location>
</feature>
<organism evidence="3 4">
    <name type="scientific">Rhizopus stolonifer</name>
    <name type="common">Rhizopus nigricans</name>
    <dbReference type="NCBI Taxonomy" id="4846"/>
    <lineage>
        <taxon>Eukaryota</taxon>
        <taxon>Fungi</taxon>
        <taxon>Fungi incertae sedis</taxon>
        <taxon>Mucoromycota</taxon>
        <taxon>Mucoromycotina</taxon>
        <taxon>Mucoromycetes</taxon>
        <taxon>Mucorales</taxon>
        <taxon>Mucorineae</taxon>
        <taxon>Rhizopodaceae</taxon>
        <taxon>Rhizopus</taxon>
    </lineage>
</organism>
<sequence length="628" mass="72603">MSTIASQAFDMHLKNLILDHYPTDQKSILDLLLSDWTMRDRFHRHLDVVMDTLLSQLDQKKYNIRTCPYYAFVQLFSLSEPQNNSINNTTYQIKSGAFIDLSQFSNCTDSVLMQGCCKVLQKMTLYPNPNHQVTDWAADCLKSASADIIQFYTGWLTQGLERELATQSSNTFHQYAKFTLLLLNTCVNQSTHVVPTLLQTLSDTGLQWLLQTHRKSASILLHYFDDESQVSKDMVVTQLLGTKTKSFIDLLLNYLRDMMSGTDPKLPRSRRWFKNHFLKNVLLLVCEQADTSVSACLFRQWFKTRDDFEWYFSTPLPQQITLDGLDLTRSHRIYGIKHTGLAAMFQDMVGDHVKKERLIQIWFDLWVSDHTFTVPVSWILQCTGLYDQAPVLMKQMIKKLIYVGIQHTGFLDAMMDLVLLSDAPEPDSLFELILEVACETQGTETTYKRINANIIHLMIELSEELDLATTVQPSNTAEKKLSKKQRRKLKKHGKLPHNKLRSMMRKHEEELEKYLRESNTSTHNNGCLKALTTLVQRLFNFLLRLLLSVSTVDSTNNSLSIKQDVQRQLMSTPLFYEPLAKFIKLIRQPEDLQEDIQATIDISTDYLKRLSDPSLFKASQNIMHEQIN</sequence>
<keyword evidence="1" id="KW-0175">Coiled coil</keyword>
<evidence type="ECO:0000256" key="2">
    <source>
        <dbReference type="SAM" id="MobiDB-lite"/>
    </source>
</evidence>